<dbReference type="Gene3D" id="3.30.465.10">
    <property type="match status" value="1"/>
</dbReference>
<evidence type="ECO:0000313" key="1">
    <source>
        <dbReference type="EMBL" id="EJK76404.1"/>
    </source>
</evidence>
<evidence type="ECO:0000313" key="2">
    <source>
        <dbReference type="Proteomes" id="UP000266841"/>
    </source>
</evidence>
<gene>
    <name evidence="1" type="ORF">THAOC_01835</name>
</gene>
<reference evidence="1 2" key="1">
    <citation type="journal article" date="2012" name="Genome Biol.">
        <title>Genome and low-iron response of an oceanic diatom adapted to chronic iron limitation.</title>
        <authorList>
            <person name="Lommer M."/>
            <person name="Specht M."/>
            <person name="Roy A.S."/>
            <person name="Kraemer L."/>
            <person name="Andreson R."/>
            <person name="Gutowska M.A."/>
            <person name="Wolf J."/>
            <person name="Bergner S.V."/>
            <person name="Schilhabel M.B."/>
            <person name="Klostermeier U.C."/>
            <person name="Beiko R.G."/>
            <person name="Rosenstiel P."/>
            <person name="Hippler M."/>
            <person name="Laroche J."/>
        </authorList>
    </citation>
    <scope>NUCLEOTIDE SEQUENCE [LARGE SCALE GENOMIC DNA]</scope>
    <source>
        <strain evidence="1 2">CCMP1005</strain>
    </source>
</reference>
<dbReference type="InterPro" id="IPR016169">
    <property type="entry name" value="FAD-bd_PCMH_sub2"/>
</dbReference>
<dbReference type="OrthoDB" id="9983560at2759"/>
<comment type="caution">
    <text evidence="1">The sequence shown here is derived from an EMBL/GenBank/DDBJ whole genome shotgun (WGS) entry which is preliminary data.</text>
</comment>
<keyword evidence="2" id="KW-1185">Reference proteome</keyword>
<protein>
    <recommendedName>
        <fullName evidence="3">Berberine/berberine-like domain-containing protein</fullName>
    </recommendedName>
</protein>
<accession>K0THB7</accession>
<sequence>MFRHFKTRIGIPNIPAYSSPSQNIVQLPNEGVLQAVLLSLKDDSFKSPRYWAANAGSFFCRWEVHGPGPESVTGVCRDNPEEQDEAEWIWKKCKKHIPFDDLWFAIRGGGAGYGVVTSMTLQLHPYPGRARAVNLVTKDVEALAPGLFNNKYCLTGIRSDDVKIRALDAVFEEFLMRYYIDPTQFGSPPIEESVAYNCGTAFADSTLVGIAMCFGEYSADAYMDAWKEFVEENEDVLDQAGIDSTMIDKVIGCPKNDTYDDYAATAMATFRNGPVGKVPDWNPPTLSTASFPGAQNIIVPKKYVLENPSLETSDIFDETYGSALGLAYFAFGGYNNGTTSDGADSIPASHRNGMFDTTDDKNFPGYLGANHVTSFARGPLKSDWTKACPDEWDQERRDKECISLQEAVYGTKLLKRLERVKHAVDPKGILTCDFCIGDNRGHC</sequence>
<evidence type="ECO:0008006" key="3">
    <source>
        <dbReference type="Google" id="ProtNLM"/>
    </source>
</evidence>
<proteinExistence type="predicted"/>
<organism evidence="1 2">
    <name type="scientific">Thalassiosira oceanica</name>
    <name type="common">Marine diatom</name>
    <dbReference type="NCBI Taxonomy" id="159749"/>
    <lineage>
        <taxon>Eukaryota</taxon>
        <taxon>Sar</taxon>
        <taxon>Stramenopiles</taxon>
        <taxon>Ochrophyta</taxon>
        <taxon>Bacillariophyta</taxon>
        <taxon>Coscinodiscophyceae</taxon>
        <taxon>Thalassiosirophycidae</taxon>
        <taxon>Thalassiosirales</taxon>
        <taxon>Thalassiosiraceae</taxon>
        <taxon>Thalassiosira</taxon>
    </lineage>
</organism>
<dbReference type="AlphaFoldDB" id="K0THB7"/>
<name>K0THB7_THAOC</name>
<dbReference type="Proteomes" id="UP000266841">
    <property type="component" value="Unassembled WGS sequence"/>
</dbReference>
<dbReference type="EMBL" id="AGNL01002196">
    <property type="protein sequence ID" value="EJK76404.1"/>
    <property type="molecule type" value="Genomic_DNA"/>
</dbReference>